<keyword evidence="3" id="KW-1185">Reference proteome</keyword>
<organism evidence="2 3">
    <name type="scientific">Melanomma pulvis-pyrius CBS 109.77</name>
    <dbReference type="NCBI Taxonomy" id="1314802"/>
    <lineage>
        <taxon>Eukaryota</taxon>
        <taxon>Fungi</taxon>
        <taxon>Dikarya</taxon>
        <taxon>Ascomycota</taxon>
        <taxon>Pezizomycotina</taxon>
        <taxon>Dothideomycetes</taxon>
        <taxon>Pleosporomycetidae</taxon>
        <taxon>Pleosporales</taxon>
        <taxon>Melanommataceae</taxon>
        <taxon>Melanomma</taxon>
    </lineage>
</organism>
<sequence length="150" mass="16671">MPHTPRRRPHRGRSFGIRRRCSREDNQHQASTSVVASPGVWDVGVHRDHVTVHHWRRPIRGRAPPYQQPSRENVSKMRRPPQTSLGIPTPAPTQRRGDVTLTRRITMQEAIGSAASSSVGVCGPGLGRGRSEICVSWVLAKIKASVICHV</sequence>
<dbReference type="AlphaFoldDB" id="A0A6A6XI60"/>
<reference evidence="2" key="1">
    <citation type="journal article" date="2020" name="Stud. Mycol.">
        <title>101 Dothideomycetes genomes: a test case for predicting lifestyles and emergence of pathogens.</title>
        <authorList>
            <person name="Haridas S."/>
            <person name="Albert R."/>
            <person name="Binder M."/>
            <person name="Bloem J."/>
            <person name="Labutti K."/>
            <person name="Salamov A."/>
            <person name="Andreopoulos B."/>
            <person name="Baker S."/>
            <person name="Barry K."/>
            <person name="Bills G."/>
            <person name="Bluhm B."/>
            <person name="Cannon C."/>
            <person name="Castanera R."/>
            <person name="Culley D."/>
            <person name="Daum C."/>
            <person name="Ezra D."/>
            <person name="Gonzalez J."/>
            <person name="Henrissat B."/>
            <person name="Kuo A."/>
            <person name="Liang C."/>
            <person name="Lipzen A."/>
            <person name="Lutzoni F."/>
            <person name="Magnuson J."/>
            <person name="Mondo S."/>
            <person name="Nolan M."/>
            <person name="Ohm R."/>
            <person name="Pangilinan J."/>
            <person name="Park H.-J."/>
            <person name="Ramirez L."/>
            <person name="Alfaro M."/>
            <person name="Sun H."/>
            <person name="Tritt A."/>
            <person name="Yoshinaga Y."/>
            <person name="Zwiers L.-H."/>
            <person name="Turgeon B."/>
            <person name="Goodwin S."/>
            <person name="Spatafora J."/>
            <person name="Crous P."/>
            <person name="Grigoriev I."/>
        </authorList>
    </citation>
    <scope>NUCLEOTIDE SEQUENCE</scope>
    <source>
        <strain evidence="2">CBS 109.77</strain>
    </source>
</reference>
<evidence type="ECO:0000313" key="2">
    <source>
        <dbReference type="EMBL" id="KAF2795908.1"/>
    </source>
</evidence>
<gene>
    <name evidence="2" type="ORF">K505DRAFT_335668</name>
</gene>
<feature type="compositionally biased region" description="Basic residues" evidence="1">
    <location>
        <begin position="1"/>
        <end position="21"/>
    </location>
</feature>
<name>A0A6A6XI60_9PLEO</name>
<dbReference type="EMBL" id="MU001845">
    <property type="protein sequence ID" value="KAF2795908.1"/>
    <property type="molecule type" value="Genomic_DNA"/>
</dbReference>
<feature type="region of interest" description="Disordered" evidence="1">
    <location>
        <begin position="56"/>
        <end position="96"/>
    </location>
</feature>
<evidence type="ECO:0000256" key="1">
    <source>
        <dbReference type="SAM" id="MobiDB-lite"/>
    </source>
</evidence>
<evidence type="ECO:0000313" key="3">
    <source>
        <dbReference type="Proteomes" id="UP000799757"/>
    </source>
</evidence>
<dbReference type="Proteomes" id="UP000799757">
    <property type="component" value="Unassembled WGS sequence"/>
</dbReference>
<accession>A0A6A6XI60</accession>
<feature type="region of interest" description="Disordered" evidence="1">
    <location>
        <begin position="1"/>
        <end position="34"/>
    </location>
</feature>
<protein>
    <submittedName>
        <fullName evidence="2">Uncharacterized protein</fullName>
    </submittedName>
</protein>
<proteinExistence type="predicted"/>